<dbReference type="PANTHER" id="PTHR34220">
    <property type="entry name" value="SENSOR HISTIDINE KINASE YPDA"/>
    <property type="match status" value="1"/>
</dbReference>
<dbReference type="SUPFAM" id="SSF63829">
    <property type="entry name" value="Calcium-dependent phosphotriesterase"/>
    <property type="match status" value="1"/>
</dbReference>
<dbReference type="InterPro" id="IPR015943">
    <property type="entry name" value="WD40/YVTN_repeat-like_dom_sf"/>
</dbReference>
<feature type="domain" description="Signal transduction histidine kinase internal region" evidence="2">
    <location>
        <begin position="796"/>
        <end position="875"/>
    </location>
</feature>
<dbReference type="SUPFAM" id="SSF50998">
    <property type="entry name" value="Quinoprotein alcohol dehydrogenase-like"/>
    <property type="match status" value="1"/>
</dbReference>
<dbReference type="InterPro" id="IPR011110">
    <property type="entry name" value="Reg_prop"/>
</dbReference>
<keyword evidence="5" id="KW-1185">Reference proteome</keyword>
<feature type="transmembrane region" description="Helical" evidence="1">
    <location>
        <begin position="757"/>
        <end position="777"/>
    </location>
</feature>
<evidence type="ECO:0000313" key="5">
    <source>
        <dbReference type="Proteomes" id="UP000004095"/>
    </source>
</evidence>
<keyword evidence="1" id="KW-0812">Transmembrane</keyword>
<dbReference type="Proteomes" id="UP000004095">
    <property type="component" value="Unassembled WGS sequence"/>
</dbReference>
<dbReference type="GO" id="GO:0000155">
    <property type="term" value="F:phosphorelay sensor kinase activity"/>
    <property type="evidence" value="ECO:0007669"/>
    <property type="project" value="InterPro"/>
</dbReference>
<evidence type="ECO:0000313" key="4">
    <source>
        <dbReference type="EMBL" id="EAY27426.1"/>
    </source>
</evidence>
<keyword evidence="1" id="KW-0472">Membrane</keyword>
<keyword evidence="1" id="KW-1133">Transmembrane helix</keyword>
<keyword evidence="4" id="KW-0418">Kinase</keyword>
<dbReference type="PANTHER" id="PTHR34220:SF7">
    <property type="entry name" value="SENSOR HISTIDINE KINASE YPDA"/>
    <property type="match status" value="1"/>
</dbReference>
<dbReference type="InterPro" id="IPR011123">
    <property type="entry name" value="Y_Y_Y"/>
</dbReference>
<accession>A1ZQ17</accession>
<dbReference type="InterPro" id="IPR050640">
    <property type="entry name" value="Bact_2-comp_sensor_kinase"/>
</dbReference>
<dbReference type="Gene3D" id="2.60.40.10">
    <property type="entry name" value="Immunoglobulins"/>
    <property type="match status" value="1"/>
</dbReference>
<proteinExistence type="predicted"/>
<dbReference type="Pfam" id="PF06580">
    <property type="entry name" value="His_kinase"/>
    <property type="match status" value="1"/>
</dbReference>
<dbReference type="Pfam" id="PF07495">
    <property type="entry name" value="Y_Y_Y"/>
    <property type="match status" value="1"/>
</dbReference>
<dbReference type="InterPro" id="IPR010559">
    <property type="entry name" value="Sig_transdc_His_kin_internal"/>
</dbReference>
<dbReference type="eggNOG" id="COG2972">
    <property type="taxonomic scope" value="Bacteria"/>
</dbReference>
<dbReference type="AlphaFoldDB" id="A1ZQ17"/>
<organism evidence="4 5">
    <name type="scientific">Microscilla marina ATCC 23134</name>
    <dbReference type="NCBI Taxonomy" id="313606"/>
    <lineage>
        <taxon>Bacteria</taxon>
        <taxon>Pseudomonadati</taxon>
        <taxon>Bacteroidota</taxon>
        <taxon>Cytophagia</taxon>
        <taxon>Cytophagales</taxon>
        <taxon>Microscillaceae</taxon>
        <taxon>Microscilla</taxon>
    </lineage>
</organism>
<evidence type="ECO:0000256" key="1">
    <source>
        <dbReference type="SAM" id="Phobius"/>
    </source>
</evidence>
<dbReference type="Gene3D" id="2.130.10.10">
    <property type="entry name" value="YVTN repeat-like/Quinoprotein amine dehydrogenase"/>
    <property type="match status" value="3"/>
</dbReference>
<dbReference type="InterPro" id="IPR013783">
    <property type="entry name" value="Ig-like_fold"/>
</dbReference>
<dbReference type="GO" id="GO:0016020">
    <property type="term" value="C:membrane"/>
    <property type="evidence" value="ECO:0007669"/>
    <property type="project" value="InterPro"/>
</dbReference>
<dbReference type="Pfam" id="PF07494">
    <property type="entry name" value="Reg_prop"/>
    <property type="match status" value="1"/>
</dbReference>
<dbReference type="InterPro" id="IPR011047">
    <property type="entry name" value="Quinoprotein_ADH-like_sf"/>
</dbReference>
<evidence type="ECO:0000259" key="2">
    <source>
        <dbReference type="Pfam" id="PF06580"/>
    </source>
</evidence>
<name>A1ZQ17_MICM2</name>
<dbReference type="eggNOG" id="COG3292">
    <property type="taxonomic scope" value="Bacteria"/>
</dbReference>
<reference evidence="4 5" key="1">
    <citation type="submission" date="2007-01" db="EMBL/GenBank/DDBJ databases">
        <authorList>
            <person name="Haygood M."/>
            <person name="Podell S."/>
            <person name="Anderson C."/>
            <person name="Hopkinson B."/>
            <person name="Roe K."/>
            <person name="Barbeau K."/>
            <person name="Gaasterland T."/>
            <person name="Ferriera S."/>
            <person name="Johnson J."/>
            <person name="Kravitz S."/>
            <person name="Beeson K."/>
            <person name="Sutton G."/>
            <person name="Rogers Y.-H."/>
            <person name="Friedman R."/>
            <person name="Frazier M."/>
            <person name="Venter J.C."/>
        </authorList>
    </citation>
    <scope>NUCLEOTIDE SEQUENCE [LARGE SCALE GENOMIC DNA]</scope>
    <source>
        <strain evidence="4 5">ATCC 23134</strain>
    </source>
</reference>
<dbReference type="EMBL" id="AAWS01000023">
    <property type="protein sequence ID" value="EAY27426.1"/>
    <property type="molecule type" value="Genomic_DNA"/>
</dbReference>
<gene>
    <name evidence="4" type="ORF">M23134_06827</name>
</gene>
<keyword evidence="4" id="KW-0808">Transferase</keyword>
<evidence type="ECO:0000259" key="3">
    <source>
        <dbReference type="Pfam" id="PF07495"/>
    </source>
</evidence>
<sequence length="1009" mass="115957">MFAVHTQLYAQHPPAWQITDEDGLPSMEVYGVYQDTKGYIWFATELGVCRYDGNSFKTYPTPTARSKGMSNLREDKRGRIWFMNFSNQVFYIEKGQAKELKIPKHIKIYRVQEVQVNIKNSKVYIQDSHQILEYNPANQQWQTFQLDPKLSTITGLTQDNYANMWYLEGGRVLWKHPHNGKPVKVKRMPAFFGEKMMFLGDLWGMGKRGDEIRRVKNGKIEAAFSQHHSQLKDLVITRFKRDREGNYWILGFNGGYCFTADFKPFRGGLHLFEGTVVSDVLQDREGNYWFTTLRSGVYFMPSKEVLYYNEDNSALEDKRINALAMNTKGDLFLGGTNGKVSVFDPHTRRIKFQHDIGQIKEVEAMLYNPHQQQLYVSSNGLNIFKEGQSNKWDFYTKPNYKESPMTVMPDAGVAGSAPKNYAFFGKDHIVSASSVGIDVIRLAPRPNELPPLTPVFRANNRTYQVTPNKIPYVHYLPYFLRLRSGRARAVWGDTVNQRIWAGYHDGLYYYNAQGKANQLIDQQNNHGIYALSITQTPNGLVWIGTIEHGLYGIRDTTIVYHYDMGSGLVSNYCKVLRPDGNKLWVGTAQGIQLVDPAKSTFELFNQQDGLVTNEVRDLLIKGNQVWVATTKGLLVFNKTEMRKNTSFPPIYITGVSIWDKEVPLKEAYELAYDQNNLRVEFKGLAYRSRGRFLYKYRMIGLDSTWTTINSTNSFARYSSIPYGTYEFEVKAVNEDGVESEGIAVLQVTVHKHYTQTWWFILLVVLGALSVLSAFFLLRIQNLKRENHIKQALRNSQLSALKVQMNPHFIFNALNSIQEFILLNEKRLANAFLGKFADLMRLTLDMSNEKQVGLVEELKVLRLYLELEAIRFEDTFEYQIKVDDSIDPEEVSIPSMLIQPYVENAIKHGLLHKKDHRKLFISFTKSDEGDLLCCQVEDNGIGRKKSWELKAKRKTYHKSFAMSATQKRLELLNHGRKASIMVSIIDLENEAGQALGTSVHLKIPIDSTFN</sequence>
<comment type="caution">
    <text evidence="4">The sequence shown here is derived from an EMBL/GenBank/DDBJ whole genome shotgun (WGS) entry which is preliminary data.</text>
</comment>
<protein>
    <submittedName>
        <fullName evidence="4">Histidine kinase family</fullName>
    </submittedName>
</protein>
<dbReference type="SUPFAM" id="SSF55874">
    <property type="entry name" value="ATPase domain of HSP90 chaperone/DNA topoisomerase II/histidine kinase"/>
    <property type="match status" value="1"/>
</dbReference>
<dbReference type="Gene3D" id="3.30.565.10">
    <property type="entry name" value="Histidine kinase-like ATPase, C-terminal domain"/>
    <property type="match status" value="1"/>
</dbReference>
<feature type="domain" description="Two component regulator three Y" evidence="3">
    <location>
        <begin position="687"/>
        <end position="750"/>
    </location>
</feature>
<dbReference type="InterPro" id="IPR036890">
    <property type="entry name" value="HATPase_C_sf"/>
</dbReference>